<feature type="domain" description="Dimethylamine monooxygenase subunit DmmA-like N-terminal" evidence="8">
    <location>
        <begin position="37"/>
        <end position="91"/>
    </location>
</feature>
<name>A0ABS8VRM7_9PROT</name>
<evidence type="ECO:0000256" key="6">
    <source>
        <dbReference type="ARBA" id="ARBA00023014"/>
    </source>
</evidence>
<dbReference type="InterPro" id="IPR048037">
    <property type="entry name" value="DmmA-like_C"/>
</dbReference>
<keyword evidence="3" id="KW-0479">Metal-binding</keyword>
<accession>A0ABS8VRM7</accession>
<keyword evidence="5" id="KW-0408">Iron</keyword>
<gene>
    <name evidence="9" type="ORF">LWC05_06345</name>
</gene>
<dbReference type="NCBIfam" id="NF041259">
    <property type="entry name" value="mono_DmmA_fam"/>
    <property type="match status" value="1"/>
</dbReference>
<sequence length="164" mass="18026">MTDKPTLDPSCLRPETDPDTFDEVWVVHGGSTILPQQHNGLRSFRSVSQLTETLAGRLAHEQMGLRLYAAGSEDFIWKTARIAEQAGLSRDEYSLFKLGPLTRTVMCAHCHTLTRNISMTLITCDGCGATLEVRDHFSRLHGAYLGVQADAETPGILPTVEALT</sequence>
<reference evidence="9 10" key="1">
    <citation type="submission" date="2021-12" db="EMBL/GenBank/DDBJ databases">
        <title>Genome sequence of Acetobacter sicerae DmPark20a_162.</title>
        <authorList>
            <person name="Chaston J.M."/>
        </authorList>
    </citation>
    <scope>NUCLEOTIDE SEQUENCE [LARGE SCALE GENOMIC DNA]</scope>
    <source>
        <strain evidence="9 10">DmPark20a_162</strain>
    </source>
</reference>
<dbReference type="Proteomes" id="UP001521074">
    <property type="component" value="Unassembled WGS sequence"/>
</dbReference>
<dbReference type="Pfam" id="PF22290">
    <property type="entry name" value="DmmA-like_N"/>
    <property type="match status" value="1"/>
</dbReference>
<keyword evidence="10" id="KW-1185">Reference proteome</keyword>
<evidence type="ECO:0000259" key="8">
    <source>
        <dbReference type="Pfam" id="PF22290"/>
    </source>
</evidence>
<evidence type="ECO:0000256" key="5">
    <source>
        <dbReference type="ARBA" id="ARBA00023004"/>
    </source>
</evidence>
<dbReference type="InterPro" id="IPR054582">
    <property type="entry name" value="DmmA-like_N"/>
</dbReference>
<evidence type="ECO:0000313" key="10">
    <source>
        <dbReference type="Proteomes" id="UP001521074"/>
    </source>
</evidence>
<dbReference type="EMBL" id="JAJSOJ010000017">
    <property type="protein sequence ID" value="MCE0743513.1"/>
    <property type="molecule type" value="Genomic_DNA"/>
</dbReference>
<evidence type="ECO:0000256" key="4">
    <source>
        <dbReference type="ARBA" id="ARBA00023002"/>
    </source>
</evidence>
<evidence type="ECO:0000256" key="3">
    <source>
        <dbReference type="ARBA" id="ARBA00022723"/>
    </source>
</evidence>
<dbReference type="Pfam" id="PF22289">
    <property type="entry name" value="DmmA-like_C"/>
    <property type="match status" value="1"/>
</dbReference>
<evidence type="ECO:0000313" key="9">
    <source>
        <dbReference type="EMBL" id="MCE0743513.1"/>
    </source>
</evidence>
<keyword evidence="6" id="KW-0411">Iron-sulfur</keyword>
<evidence type="ECO:0000256" key="2">
    <source>
        <dbReference type="ARBA" id="ARBA00022714"/>
    </source>
</evidence>
<proteinExistence type="predicted"/>
<protein>
    <submittedName>
        <fullName evidence="9">Uncharacterized protein</fullName>
    </submittedName>
</protein>
<evidence type="ECO:0000259" key="7">
    <source>
        <dbReference type="Pfam" id="PF22289"/>
    </source>
</evidence>
<keyword evidence="2" id="KW-0001">2Fe-2S</keyword>
<feature type="domain" description="Dimethylamine monooxygenase subunit DmmA-like C-terminal" evidence="7">
    <location>
        <begin position="105"/>
        <end position="147"/>
    </location>
</feature>
<evidence type="ECO:0000256" key="1">
    <source>
        <dbReference type="ARBA" id="ARBA00022630"/>
    </source>
</evidence>
<dbReference type="RefSeq" id="WP_232877078.1">
    <property type="nucleotide sequence ID" value="NZ_JAJSOJ010000017.1"/>
</dbReference>
<comment type="caution">
    <text evidence="9">The sequence shown here is derived from an EMBL/GenBank/DDBJ whole genome shotgun (WGS) entry which is preliminary data.</text>
</comment>
<organism evidence="9 10">
    <name type="scientific">Acetobacter sicerae</name>
    <dbReference type="NCBI Taxonomy" id="85325"/>
    <lineage>
        <taxon>Bacteria</taxon>
        <taxon>Pseudomonadati</taxon>
        <taxon>Pseudomonadota</taxon>
        <taxon>Alphaproteobacteria</taxon>
        <taxon>Acetobacterales</taxon>
        <taxon>Acetobacteraceae</taxon>
        <taxon>Acetobacter</taxon>
    </lineage>
</organism>
<keyword evidence="1" id="KW-0285">Flavoprotein</keyword>
<keyword evidence="4" id="KW-0560">Oxidoreductase</keyword>